<dbReference type="PANTHER" id="PTHR47331">
    <property type="entry name" value="PHD-TYPE DOMAIN-CONTAINING PROTEIN"/>
    <property type="match status" value="1"/>
</dbReference>
<accession>A0AAV4TR46</accession>
<gene>
    <name evidence="2" type="ORF">CEXT_145581</name>
</gene>
<evidence type="ECO:0000313" key="3">
    <source>
        <dbReference type="Proteomes" id="UP001054945"/>
    </source>
</evidence>
<name>A0AAV4TR46_CAEEX</name>
<organism evidence="2 3">
    <name type="scientific">Caerostris extrusa</name>
    <name type="common">Bark spider</name>
    <name type="synonym">Caerostris bankana</name>
    <dbReference type="NCBI Taxonomy" id="172846"/>
    <lineage>
        <taxon>Eukaryota</taxon>
        <taxon>Metazoa</taxon>
        <taxon>Ecdysozoa</taxon>
        <taxon>Arthropoda</taxon>
        <taxon>Chelicerata</taxon>
        <taxon>Arachnida</taxon>
        <taxon>Araneae</taxon>
        <taxon>Araneomorphae</taxon>
        <taxon>Entelegynae</taxon>
        <taxon>Araneoidea</taxon>
        <taxon>Araneidae</taxon>
        <taxon>Caerostris</taxon>
    </lineage>
</organism>
<comment type="caution">
    <text evidence="2">The sequence shown here is derived from an EMBL/GenBank/DDBJ whole genome shotgun (WGS) entry which is preliminary data.</text>
</comment>
<keyword evidence="3" id="KW-1185">Reference proteome</keyword>
<feature type="domain" description="DUF5641" evidence="1">
    <location>
        <begin position="83"/>
        <end position="130"/>
    </location>
</feature>
<dbReference type="Pfam" id="PF18701">
    <property type="entry name" value="DUF5641"/>
    <property type="match status" value="1"/>
</dbReference>
<evidence type="ECO:0000259" key="1">
    <source>
        <dbReference type="Pfam" id="PF18701"/>
    </source>
</evidence>
<dbReference type="InterPro" id="IPR040676">
    <property type="entry name" value="DUF5641"/>
</dbReference>
<dbReference type="PANTHER" id="PTHR47331:SF1">
    <property type="entry name" value="GAG-LIKE PROTEIN"/>
    <property type="match status" value="1"/>
</dbReference>
<dbReference type="EMBL" id="BPLR01011785">
    <property type="protein sequence ID" value="GIY49013.1"/>
    <property type="molecule type" value="Genomic_DNA"/>
</dbReference>
<dbReference type="AlphaFoldDB" id="A0AAV4TR46"/>
<dbReference type="Proteomes" id="UP001054945">
    <property type="component" value="Unassembled WGS sequence"/>
</dbReference>
<evidence type="ECO:0000313" key="2">
    <source>
        <dbReference type="EMBL" id="GIY49013.1"/>
    </source>
</evidence>
<proteinExistence type="predicted"/>
<reference evidence="2 3" key="1">
    <citation type="submission" date="2021-06" db="EMBL/GenBank/DDBJ databases">
        <title>Caerostris extrusa draft genome.</title>
        <authorList>
            <person name="Kono N."/>
            <person name="Arakawa K."/>
        </authorList>
    </citation>
    <scope>NUCLEOTIDE SEQUENCE [LARGE SCALE GENOMIC DNA]</scope>
</reference>
<protein>
    <recommendedName>
        <fullName evidence="1">DUF5641 domain-containing protein</fullName>
    </recommendedName>
</protein>
<sequence>MVLRANGEPIAQNTRLGCVVAGNIKNSQITNLTSANLNLYEDLKRFGEIESIPAAKTPDLSEKLSFLLDELALDDSMFKASGRDFGKRWHNEYLHSLQQRTKWRKPEENLQVGDLVIIKESNFPPANWAIRPNLGGASRRGQACPSGQNF</sequence>